<accession>A0ABN1GUY0</accession>
<feature type="domain" description="HTH tetR-type" evidence="6">
    <location>
        <begin position="13"/>
        <end position="73"/>
    </location>
</feature>
<evidence type="ECO:0000256" key="1">
    <source>
        <dbReference type="ARBA" id="ARBA00022491"/>
    </source>
</evidence>
<dbReference type="PRINTS" id="PR00400">
    <property type="entry name" value="TETREPRESSOR"/>
</dbReference>
<protein>
    <submittedName>
        <fullName evidence="7">TetR/AcrR family transcriptional regulator C-terminal domain-containing protein</fullName>
    </submittedName>
</protein>
<evidence type="ECO:0000256" key="3">
    <source>
        <dbReference type="ARBA" id="ARBA00023125"/>
    </source>
</evidence>
<evidence type="ECO:0000259" key="6">
    <source>
        <dbReference type="PROSITE" id="PS50977"/>
    </source>
</evidence>
<dbReference type="PROSITE" id="PS50977">
    <property type="entry name" value="HTH_TETR_2"/>
    <property type="match status" value="1"/>
</dbReference>
<dbReference type="InterPro" id="IPR036271">
    <property type="entry name" value="Tet_transcr_reg_TetR-rel_C_sf"/>
</dbReference>
<dbReference type="PANTHER" id="PTHR30055:SF151">
    <property type="entry name" value="TRANSCRIPTIONAL REGULATORY PROTEIN"/>
    <property type="match status" value="1"/>
</dbReference>
<dbReference type="Pfam" id="PF00440">
    <property type="entry name" value="TetR_N"/>
    <property type="match status" value="1"/>
</dbReference>
<dbReference type="PRINTS" id="PR00455">
    <property type="entry name" value="HTHTETR"/>
</dbReference>
<dbReference type="Pfam" id="PF02909">
    <property type="entry name" value="TetR_C_1"/>
    <property type="match status" value="1"/>
</dbReference>
<keyword evidence="8" id="KW-1185">Reference proteome</keyword>
<dbReference type="InterPro" id="IPR009057">
    <property type="entry name" value="Homeodomain-like_sf"/>
</dbReference>
<dbReference type="InterPro" id="IPR003012">
    <property type="entry name" value="Tet_transcr_reg_TetR"/>
</dbReference>
<dbReference type="Proteomes" id="UP001500957">
    <property type="component" value="Unassembled WGS sequence"/>
</dbReference>
<name>A0ABN1GUY0_9ACTN</name>
<dbReference type="SUPFAM" id="SSF48498">
    <property type="entry name" value="Tetracyclin repressor-like, C-terminal domain"/>
    <property type="match status" value="1"/>
</dbReference>
<keyword evidence="2" id="KW-0805">Transcription regulation</keyword>
<dbReference type="EMBL" id="BAAAHE010000017">
    <property type="protein sequence ID" value="GAA0620316.1"/>
    <property type="molecule type" value="Genomic_DNA"/>
</dbReference>
<evidence type="ECO:0000313" key="7">
    <source>
        <dbReference type="EMBL" id="GAA0620316.1"/>
    </source>
</evidence>
<dbReference type="InterPro" id="IPR004111">
    <property type="entry name" value="Repressor_TetR_C"/>
</dbReference>
<dbReference type="InterPro" id="IPR001647">
    <property type="entry name" value="HTH_TetR"/>
</dbReference>
<keyword evidence="1" id="KW-0678">Repressor</keyword>
<dbReference type="Gene3D" id="1.10.357.10">
    <property type="entry name" value="Tetracycline Repressor, domain 2"/>
    <property type="match status" value="1"/>
</dbReference>
<proteinExistence type="predicted"/>
<evidence type="ECO:0000313" key="8">
    <source>
        <dbReference type="Proteomes" id="UP001500957"/>
    </source>
</evidence>
<keyword evidence="4" id="KW-0804">Transcription</keyword>
<comment type="caution">
    <text evidence="7">The sequence shown here is derived from an EMBL/GenBank/DDBJ whole genome shotgun (WGS) entry which is preliminary data.</text>
</comment>
<evidence type="ECO:0000256" key="5">
    <source>
        <dbReference type="PROSITE-ProRule" id="PRU00335"/>
    </source>
</evidence>
<keyword evidence="3 5" id="KW-0238">DNA-binding</keyword>
<evidence type="ECO:0000256" key="2">
    <source>
        <dbReference type="ARBA" id="ARBA00023015"/>
    </source>
</evidence>
<reference evidence="7 8" key="1">
    <citation type="journal article" date="2019" name="Int. J. Syst. Evol. Microbiol.">
        <title>The Global Catalogue of Microorganisms (GCM) 10K type strain sequencing project: providing services to taxonomists for standard genome sequencing and annotation.</title>
        <authorList>
            <consortium name="The Broad Institute Genomics Platform"/>
            <consortium name="The Broad Institute Genome Sequencing Center for Infectious Disease"/>
            <person name="Wu L."/>
            <person name="Ma J."/>
        </authorList>
    </citation>
    <scope>NUCLEOTIDE SEQUENCE [LARGE SCALE GENOMIC DNA]</scope>
    <source>
        <strain evidence="7 8">JCM 10671</strain>
    </source>
</reference>
<gene>
    <name evidence="7" type="ORF">GCM10009547_23610</name>
</gene>
<organism evidence="7 8">
    <name type="scientific">Sporichthya brevicatena</name>
    <dbReference type="NCBI Taxonomy" id="171442"/>
    <lineage>
        <taxon>Bacteria</taxon>
        <taxon>Bacillati</taxon>
        <taxon>Actinomycetota</taxon>
        <taxon>Actinomycetes</taxon>
        <taxon>Sporichthyales</taxon>
        <taxon>Sporichthyaceae</taxon>
        <taxon>Sporichthya</taxon>
    </lineage>
</organism>
<dbReference type="SUPFAM" id="SSF46689">
    <property type="entry name" value="Homeodomain-like"/>
    <property type="match status" value="1"/>
</dbReference>
<feature type="DNA-binding region" description="H-T-H motif" evidence="5">
    <location>
        <begin position="36"/>
        <end position="55"/>
    </location>
</feature>
<dbReference type="InterPro" id="IPR050109">
    <property type="entry name" value="HTH-type_TetR-like_transc_reg"/>
</dbReference>
<sequence length="219" mass="22781">MPAGRAARGATERLTLDAIVDAAEALVAAEGFEGLSMRKLARALGVGAMTLYGYVPTKDDLLGALADRLLADLDLPRPDDGDWAYRVAAVLHATRRALLAHPALVPIVAAHRLDAVSAYRGAEVVFAALREAGLDDAQVVSAFSTLSSYAVGACQQEIGLTTRAGPTRAPLPGITALSGAEFANVVGLAGRLATRDFDEEFSAGLDLLITGLRGWVEGT</sequence>
<dbReference type="RefSeq" id="WP_344604909.1">
    <property type="nucleotide sequence ID" value="NZ_BAAAHE010000017.1"/>
</dbReference>
<dbReference type="PANTHER" id="PTHR30055">
    <property type="entry name" value="HTH-TYPE TRANSCRIPTIONAL REGULATOR RUTR"/>
    <property type="match status" value="1"/>
</dbReference>
<evidence type="ECO:0000256" key="4">
    <source>
        <dbReference type="ARBA" id="ARBA00023163"/>
    </source>
</evidence>